<comment type="subcellular location">
    <subcellularLocation>
        <location evidence="1">Membrane</location>
        <topology evidence="1">Multi-pass membrane protein</topology>
    </subcellularLocation>
</comment>
<feature type="transmembrane region" description="Helical" evidence="6">
    <location>
        <begin position="163"/>
        <end position="185"/>
    </location>
</feature>
<feature type="domain" description="Cytochrome c assembly protein" evidence="7">
    <location>
        <begin position="132"/>
        <end position="346"/>
    </location>
</feature>
<feature type="transmembrane region" description="Helical" evidence="6">
    <location>
        <begin position="138"/>
        <end position="156"/>
    </location>
</feature>
<evidence type="ECO:0000313" key="8">
    <source>
        <dbReference type="EMBL" id="QAY74818.1"/>
    </source>
</evidence>
<dbReference type="PANTHER" id="PTHR30071">
    <property type="entry name" value="HEME EXPORTER PROTEIN C"/>
    <property type="match status" value="1"/>
</dbReference>
<keyword evidence="5 6" id="KW-0472">Membrane</keyword>
<evidence type="ECO:0000256" key="3">
    <source>
        <dbReference type="ARBA" id="ARBA00022748"/>
    </source>
</evidence>
<keyword evidence="3" id="KW-0201">Cytochrome c-type biogenesis</keyword>
<keyword evidence="9" id="KW-1185">Reference proteome</keyword>
<gene>
    <name evidence="8" type="primary">ccsB</name>
    <name evidence="8" type="ORF">ET445_01930</name>
</gene>
<sequence>MVVYAIAFIAYSIDLARRGSAAARAADAAADASAASSADAAPVHVGVIAAAEAAKAASGSAGAKTYGSDDSGASVSDAPAKRSRWKNLDDETSVSYGRSPALRVAVAMTVLAWVLHLAGDVLRGVAAGRVPWANMYEFALTGTLVVTTVFLVVLLVSKIDLRFLGTFVTGLVLVLLGVATVNFHVSVVPLPPALQSLWLIIHVFVATSAVGFFALGFALSVVQLMQSRREATAATAESVKRSFLATLPKAKTLENLAYRVNIIGFILWTFTLMAGAIWAEKAWGRYWGWDTKEVWTFIIWVIYAGYIHARATRGWRGSRSAWLAIIGFSAVLFNFTIVNLFFKGLHAYSGL</sequence>
<dbReference type="PANTHER" id="PTHR30071:SF1">
    <property type="entry name" value="CYTOCHROME B_B6 PROTEIN-RELATED"/>
    <property type="match status" value="1"/>
</dbReference>
<dbReference type="NCBIfam" id="TIGR03144">
    <property type="entry name" value="cytochr_II_ccsB"/>
    <property type="match status" value="1"/>
</dbReference>
<dbReference type="GO" id="GO:0005886">
    <property type="term" value="C:plasma membrane"/>
    <property type="evidence" value="ECO:0007669"/>
    <property type="project" value="TreeGrafter"/>
</dbReference>
<dbReference type="InterPro" id="IPR017562">
    <property type="entry name" value="Cyt_c_biogenesis_CcsA"/>
</dbReference>
<feature type="transmembrane region" description="Helical" evidence="6">
    <location>
        <begin position="321"/>
        <end position="342"/>
    </location>
</feature>
<dbReference type="GO" id="GO:0020037">
    <property type="term" value="F:heme binding"/>
    <property type="evidence" value="ECO:0007669"/>
    <property type="project" value="InterPro"/>
</dbReference>
<dbReference type="GO" id="GO:0017004">
    <property type="term" value="P:cytochrome complex assembly"/>
    <property type="evidence" value="ECO:0007669"/>
    <property type="project" value="UniProtKB-KW"/>
</dbReference>
<evidence type="ECO:0000256" key="1">
    <source>
        <dbReference type="ARBA" id="ARBA00004141"/>
    </source>
</evidence>
<feature type="transmembrane region" description="Helical" evidence="6">
    <location>
        <begin position="256"/>
        <end position="279"/>
    </location>
</feature>
<dbReference type="Proteomes" id="UP000291259">
    <property type="component" value="Chromosome"/>
</dbReference>
<evidence type="ECO:0000313" key="9">
    <source>
        <dbReference type="Proteomes" id="UP000291259"/>
    </source>
</evidence>
<dbReference type="InterPro" id="IPR045062">
    <property type="entry name" value="Cyt_c_biogenesis_CcsA/CcmC"/>
</dbReference>
<keyword evidence="4 6" id="KW-1133">Transmembrane helix</keyword>
<protein>
    <submittedName>
        <fullName evidence="8">C-type cytochrome biogenesis protein CcsB</fullName>
    </submittedName>
</protein>
<dbReference type="KEGG" id="agf:ET445_01930"/>
<feature type="transmembrane region" description="Helical" evidence="6">
    <location>
        <begin position="101"/>
        <end position="118"/>
    </location>
</feature>
<dbReference type="InterPro" id="IPR002541">
    <property type="entry name" value="Cyt_c_assembly"/>
</dbReference>
<reference evidence="8 9" key="1">
    <citation type="submission" date="2019-01" db="EMBL/GenBank/DDBJ databases">
        <title>Genome sequencing of strain FW100M-8.</title>
        <authorList>
            <person name="Heo J."/>
            <person name="Kim S.-J."/>
            <person name="Kim J.-S."/>
            <person name="Hong S.-B."/>
            <person name="Kwon S.-W."/>
        </authorList>
    </citation>
    <scope>NUCLEOTIDE SEQUENCE [LARGE SCALE GENOMIC DNA]</scope>
    <source>
        <strain evidence="8 9">FW100M-8</strain>
    </source>
</reference>
<feature type="transmembrane region" description="Helical" evidence="6">
    <location>
        <begin position="294"/>
        <end position="309"/>
    </location>
</feature>
<organism evidence="8 9">
    <name type="scientific">Agromyces protaetiae</name>
    <dbReference type="NCBI Taxonomy" id="2509455"/>
    <lineage>
        <taxon>Bacteria</taxon>
        <taxon>Bacillati</taxon>
        <taxon>Actinomycetota</taxon>
        <taxon>Actinomycetes</taxon>
        <taxon>Micrococcales</taxon>
        <taxon>Microbacteriaceae</taxon>
        <taxon>Agromyces</taxon>
    </lineage>
</organism>
<dbReference type="AlphaFoldDB" id="A0A4P6FW08"/>
<name>A0A4P6FW08_9MICO</name>
<keyword evidence="2 6" id="KW-0812">Transmembrane</keyword>
<dbReference type="EMBL" id="CP035491">
    <property type="protein sequence ID" value="QAY74818.1"/>
    <property type="molecule type" value="Genomic_DNA"/>
</dbReference>
<evidence type="ECO:0000256" key="2">
    <source>
        <dbReference type="ARBA" id="ARBA00022692"/>
    </source>
</evidence>
<proteinExistence type="predicted"/>
<dbReference type="OrthoDB" id="9814290at2"/>
<accession>A0A4P6FW08</accession>
<dbReference type="Pfam" id="PF01578">
    <property type="entry name" value="Cytochrom_C_asm"/>
    <property type="match status" value="1"/>
</dbReference>
<evidence type="ECO:0000259" key="7">
    <source>
        <dbReference type="Pfam" id="PF01578"/>
    </source>
</evidence>
<evidence type="ECO:0000256" key="5">
    <source>
        <dbReference type="ARBA" id="ARBA00023136"/>
    </source>
</evidence>
<evidence type="ECO:0000256" key="4">
    <source>
        <dbReference type="ARBA" id="ARBA00022989"/>
    </source>
</evidence>
<feature type="transmembrane region" description="Helical" evidence="6">
    <location>
        <begin position="197"/>
        <end position="219"/>
    </location>
</feature>
<evidence type="ECO:0000256" key="6">
    <source>
        <dbReference type="SAM" id="Phobius"/>
    </source>
</evidence>